<dbReference type="InterPro" id="IPR001901">
    <property type="entry name" value="Translocase_SecE/Sec61-g"/>
</dbReference>
<dbReference type="GO" id="GO:0065002">
    <property type="term" value="P:intracellular protein transmembrane transport"/>
    <property type="evidence" value="ECO:0007669"/>
    <property type="project" value="UniProtKB-UniRule"/>
</dbReference>
<dbReference type="AlphaFoldDB" id="A0A7L9U8A7"/>
<dbReference type="EMBL" id="CP062941">
    <property type="protein sequence ID" value="QOL51080.1"/>
    <property type="molecule type" value="Genomic_DNA"/>
</dbReference>
<sequence>MSNQSVQTVSTSNDKFKVVLAVVAAIAGVIGFFYLKGQNKPALVAGGALLAGLVFAVLLLWSSTSGREFLNFAKESVRETKKVVWPSHKEARMITLIVFAFVVVMAIFLWGTDKLLEFLLYDLILGWKQ</sequence>
<evidence type="ECO:0000256" key="7">
    <source>
        <dbReference type="ARBA" id="ARBA00023010"/>
    </source>
</evidence>
<accession>A0A7L9U8A7</accession>
<dbReference type="KEGG" id="mlir:LPB04_07330"/>
<dbReference type="Pfam" id="PF00584">
    <property type="entry name" value="SecE"/>
    <property type="match status" value="1"/>
</dbReference>
<evidence type="ECO:0000256" key="6">
    <source>
        <dbReference type="ARBA" id="ARBA00022989"/>
    </source>
</evidence>
<dbReference type="PANTHER" id="PTHR33910:SF1">
    <property type="entry name" value="PROTEIN TRANSLOCASE SUBUNIT SECE"/>
    <property type="match status" value="1"/>
</dbReference>
<evidence type="ECO:0000256" key="8">
    <source>
        <dbReference type="ARBA" id="ARBA00023136"/>
    </source>
</evidence>
<evidence type="ECO:0000256" key="3">
    <source>
        <dbReference type="ARBA" id="ARBA00022475"/>
    </source>
</evidence>
<dbReference type="GO" id="GO:0006605">
    <property type="term" value="P:protein targeting"/>
    <property type="evidence" value="ECO:0007669"/>
    <property type="project" value="UniProtKB-UniRule"/>
</dbReference>
<dbReference type="InterPro" id="IPR005807">
    <property type="entry name" value="SecE_bac"/>
</dbReference>
<keyword evidence="4 9" id="KW-0812">Transmembrane</keyword>
<dbReference type="GO" id="GO:0005886">
    <property type="term" value="C:plasma membrane"/>
    <property type="evidence" value="ECO:0007669"/>
    <property type="project" value="UniProtKB-UniRule"/>
</dbReference>
<comment type="subunit">
    <text evidence="9">Component of the Sec protein translocase complex. Heterotrimer consisting of SecY, SecE and SecG subunits. The heterotrimers can form oligomers, although 1 heterotrimer is thought to be able to translocate proteins. Interacts with the ribosome. Interacts with SecDF, and other proteins may be involved. Interacts with SecA.</text>
</comment>
<dbReference type="NCBIfam" id="NF004371">
    <property type="entry name" value="PRK05740.1-1"/>
    <property type="match status" value="1"/>
</dbReference>
<dbReference type="GO" id="GO:0043952">
    <property type="term" value="P:protein transport by the Sec complex"/>
    <property type="evidence" value="ECO:0007669"/>
    <property type="project" value="UniProtKB-UniRule"/>
</dbReference>
<dbReference type="Gene3D" id="1.20.5.1030">
    <property type="entry name" value="Preprotein translocase secy subunit"/>
    <property type="match status" value="1"/>
</dbReference>
<dbReference type="GO" id="GO:0008320">
    <property type="term" value="F:protein transmembrane transporter activity"/>
    <property type="evidence" value="ECO:0007669"/>
    <property type="project" value="UniProtKB-UniRule"/>
</dbReference>
<comment type="caution">
    <text evidence="9">Lacks conserved residue(s) required for the propagation of feature annotation.</text>
</comment>
<evidence type="ECO:0000256" key="9">
    <source>
        <dbReference type="HAMAP-Rule" id="MF_00422"/>
    </source>
</evidence>
<feature type="transmembrane region" description="Helical" evidence="9">
    <location>
        <begin position="16"/>
        <end position="35"/>
    </location>
</feature>
<evidence type="ECO:0000256" key="2">
    <source>
        <dbReference type="ARBA" id="ARBA00022448"/>
    </source>
</evidence>
<dbReference type="HAMAP" id="MF_00422">
    <property type="entry name" value="SecE"/>
    <property type="match status" value="1"/>
</dbReference>
<keyword evidence="7 9" id="KW-0811">Translocation</keyword>
<name>A0A7L9U8A7_9BURK</name>
<protein>
    <recommendedName>
        <fullName evidence="9">Protein translocase subunit SecE</fullName>
    </recommendedName>
</protein>
<feature type="transmembrane region" description="Helical" evidence="9">
    <location>
        <begin position="91"/>
        <end position="111"/>
    </location>
</feature>
<dbReference type="NCBIfam" id="TIGR00964">
    <property type="entry name" value="secE_bact"/>
    <property type="match status" value="1"/>
</dbReference>
<comment type="similarity">
    <text evidence="9">Belongs to the SecE/SEC61-gamma family.</text>
</comment>
<organism evidence="10 11">
    <name type="scientific">Massilia litorea</name>
    <dbReference type="NCBI Taxonomy" id="2769491"/>
    <lineage>
        <taxon>Bacteria</taxon>
        <taxon>Pseudomonadati</taxon>
        <taxon>Pseudomonadota</taxon>
        <taxon>Betaproteobacteria</taxon>
        <taxon>Burkholderiales</taxon>
        <taxon>Oxalobacteraceae</taxon>
        <taxon>Telluria group</taxon>
        <taxon>Massilia</taxon>
    </lineage>
</organism>
<dbReference type="Proteomes" id="UP000593875">
    <property type="component" value="Chromosome"/>
</dbReference>
<evidence type="ECO:0000256" key="5">
    <source>
        <dbReference type="ARBA" id="ARBA00022927"/>
    </source>
</evidence>
<evidence type="ECO:0000256" key="4">
    <source>
        <dbReference type="ARBA" id="ARBA00022692"/>
    </source>
</evidence>
<comment type="subcellular location">
    <subcellularLocation>
        <location evidence="1">Membrane</location>
    </subcellularLocation>
</comment>
<evidence type="ECO:0000256" key="1">
    <source>
        <dbReference type="ARBA" id="ARBA00004370"/>
    </source>
</evidence>
<dbReference type="PANTHER" id="PTHR33910">
    <property type="entry name" value="PROTEIN TRANSLOCASE SUBUNIT SECE"/>
    <property type="match status" value="1"/>
</dbReference>
<gene>
    <name evidence="9 10" type="primary">secE</name>
    <name evidence="10" type="ORF">LPB04_07330</name>
</gene>
<proteinExistence type="inferred from homology"/>
<reference evidence="10 11" key="1">
    <citation type="submission" date="2020-10" db="EMBL/GenBank/DDBJ databases">
        <title>Genome sequencing of Massilia sp. LPB0304.</title>
        <authorList>
            <person name="Kim J."/>
        </authorList>
    </citation>
    <scope>NUCLEOTIDE SEQUENCE [LARGE SCALE GENOMIC DNA]</scope>
    <source>
        <strain evidence="10 11">LPB0304</strain>
    </source>
</reference>
<keyword evidence="5 9" id="KW-0653">Protein transport</keyword>
<keyword evidence="6 9" id="KW-1133">Transmembrane helix</keyword>
<evidence type="ECO:0000313" key="11">
    <source>
        <dbReference type="Proteomes" id="UP000593875"/>
    </source>
</evidence>
<keyword evidence="8 9" id="KW-0472">Membrane</keyword>
<keyword evidence="2 9" id="KW-0813">Transport</keyword>
<keyword evidence="11" id="KW-1185">Reference proteome</keyword>
<dbReference type="RefSeq" id="WP_193688060.1">
    <property type="nucleotide sequence ID" value="NZ_CP062941.1"/>
</dbReference>
<comment type="function">
    <text evidence="9">Essential subunit of the Sec protein translocation channel SecYEG. Clamps together the 2 halves of SecY. May contact the channel plug during translocation.</text>
</comment>
<feature type="transmembrane region" description="Helical" evidence="9">
    <location>
        <begin position="42"/>
        <end position="61"/>
    </location>
</feature>
<dbReference type="GO" id="GO:0009306">
    <property type="term" value="P:protein secretion"/>
    <property type="evidence" value="ECO:0007669"/>
    <property type="project" value="UniProtKB-UniRule"/>
</dbReference>
<keyword evidence="3 9" id="KW-1003">Cell membrane</keyword>
<evidence type="ECO:0000313" key="10">
    <source>
        <dbReference type="EMBL" id="QOL51080.1"/>
    </source>
</evidence>
<dbReference type="InterPro" id="IPR038379">
    <property type="entry name" value="SecE_sf"/>
</dbReference>